<evidence type="ECO:0000256" key="3">
    <source>
        <dbReference type="ARBA" id="ARBA00022490"/>
    </source>
</evidence>
<dbReference type="CDD" id="cd00293">
    <property type="entry name" value="USP-like"/>
    <property type="match status" value="1"/>
</dbReference>
<evidence type="ECO:0000256" key="2">
    <source>
        <dbReference type="ARBA" id="ARBA00008791"/>
    </source>
</evidence>
<reference evidence="6" key="1">
    <citation type="submission" date="2022-08" db="EMBL/GenBank/DDBJ databases">
        <title>Catabolic pathway analysis in culturable SAR92 clade bacteria reveals their overlooked roles in DMSP degradation in coastal seas.</title>
        <authorList>
            <person name="He X."/>
            <person name="Zhang X."/>
            <person name="Zhang Y."/>
        </authorList>
    </citation>
    <scope>NUCLEOTIDE SEQUENCE</scope>
    <source>
        <strain evidence="6">H455</strain>
    </source>
</reference>
<dbReference type="PANTHER" id="PTHR47892:SF1">
    <property type="entry name" value="UNIVERSAL STRESS PROTEIN E"/>
    <property type="match status" value="1"/>
</dbReference>
<dbReference type="Proteomes" id="UP001059934">
    <property type="component" value="Chromosome"/>
</dbReference>
<dbReference type="PRINTS" id="PR01438">
    <property type="entry name" value="UNVRSLSTRESS"/>
</dbReference>
<evidence type="ECO:0000313" key="7">
    <source>
        <dbReference type="Proteomes" id="UP001059934"/>
    </source>
</evidence>
<proteinExistence type="inferred from homology"/>
<dbReference type="EMBL" id="CP103416">
    <property type="protein sequence ID" value="UVW36229.1"/>
    <property type="molecule type" value="Genomic_DNA"/>
</dbReference>
<dbReference type="SUPFAM" id="SSF52402">
    <property type="entry name" value="Adenine nucleotide alpha hydrolases-like"/>
    <property type="match status" value="2"/>
</dbReference>
<keyword evidence="3" id="KW-0963">Cytoplasm</keyword>
<dbReference type="Gene3D" id="3.40.50.12370">
    <property type="match status" value="1"/>
</dbReference>
<comment type="function">
    <text evidence="4">Required for resistance to DNA-damaging agents.</text>
</comment>
<keyword evidence="7" id="KW-1185">Reference proteome</keyword>
<organism evidence="6 7">
    <name type="scientific">SAR92 clade bacterium H455</name>
    <dbReference type="NCBI Taxonomy" id="2974818"/>
    <lineage>
        <taxon>Bacteria</taxon>
        <taxon>Pseudomonadati</taxon>
        <taxon>Pseudomonadota</taxon>
        <taxon>Gammaproteobacteria</taxon>
        <taxon>Cellvibrionales</taxon>
        <taxon>Porticoccaceae</taxon>
        <taxon>SAR92 clade</taxon>
    </lineage>
</organism>
<evidence type="ECO:0000259" key="5">
    <source>
        <dbReference type="Pfam" id="PF00582"/>
    </source>
</evidence>
<feature type="domain" description="UspA" evidence="5">
    <location>
        <begin position="205"/>
        <end position="271"/>
    </location>
</feature>
<protein>
    <submittedName>
        <fullName evidence="6">Universal stress protein</fullName>
    </submittedName>
</protein>
<dbReference type="InterPro" id="IPR006016">
    <property type="entry name" value="UspA"/>
</dbReference>
<feature type="domain" description="UspA" evidence="5">
    <location>
        <begin position="7"/>
        <end position="141"/>
    </location>
</feature>
<dbReference type="PANTHER" id="PTHR47892">
    <property type="entry name" value="UNIVERSAL STRESS PROTEIN E"/>
    <property type="match status" value="1"/>
</dbReference>
<evidence type="ECO:0000256" key="1">
    <source>
        <dbReference type="ARBA" id="ARBA00004496"/>
    </source>
</evidence>
<name>A0ABY5TSC2_9GAMM</name>
<sequence length="277" mass="30954">MKSDQERVFVVVDPTASEHIALQRAIITARFRTTAPILYVFVAVDSESIDTRASNDSLFKNSQWFEDEIHAPLKKEGLDYQIEISWSSEWQRSILKSANRFGADVILLPIQKKKKHTLRLTFTESKWKVLKKATCPVILVRPGAAAQRKVILAAVNFQGIADQQRLLNANILTRGKWLAEHYGAELHVVNAWKDSMNYPDRGKLAKETGLPSKNIHVVPGYTDEAVAKTANEINADLVIMGTLGQTGQTDTRRGNTAERVISGLDVDVVVVNTEYQS</sequence>
<dbReference type="InterPro" id="IPR006015">
    <property type="entry name" value="Universal_stress_UspA"/>
</dbReference>
<evidence type="ECO:0000256" key="4">
    <source>
        <dbReference type="ARBA" id="ARBA00037131"/>
    </source>
</evidence>
<accession>A0ABY5TSC2</accession>
<comment type="similarity">
    <text evidence="2">Belongs to the universal stress protein A family.</text>
</comment>
<dbReference type="Pfam" id="PF00582">
    <property type="entry name" value="Usp"/>
    <property type="match status" value="2"/>
</dbReference>
<evidence type="ECO:0000313" key="6">
    <source>
        <dbReference type="EMBL" id="UVW36229.1"/>
    </source>
</evidence>
<gene>
    <name evidence="6" type="ORF">NYF23_06385</name>
</gene>
<comment type="subcellular location">
    <subcellularLocation>
        <location evidence="1">Cytoplasm</location>
    </subcellularLocation>
</comment>